<dbReference type="PANTHER" id="PTHR37984">
    <property type="entry name" value="PROTEIN CBG26694"/>
    <property type="match status" value="1"/>
</dbReference>
<dbReference type="Gene3D" id="3.40.395.10">
    <property type="entry name" value="Adenoviral Proteinase, Chain A"/>
    <property type="match status" value="1"/>
</dbReference>
<feature type="compositionally biased region" description="Basic residues" evidence="3">
    <location>
        <begin position="318"/>
        <end position="328"/>
    </location>
</feature>
<feature type="compositionally biased region" description="Polar residues" evidence="3">
    <location>
        <begin position="305"/>
        <end position="317"/>
    </location>
</feature>
<dbReference type="Proteomes" id="UP000518266">
    <property type="component" value="Unassembled WGS sequence"/>
</dbReference>
<evidence type="ECO:0000256" key="3">
    <source>
        <dbReference type="SAM" id="MobiDB-lite"/>
    </source>
</evidence>
<proteinExistence type="predicted"/>
<keyword evidence="6" id="KW-1185">Reference proteome</keyword>
<evidence type="ECO:0000256" key="2">
    <source>
        <dbReference type="SAM" id="Coils"/>
    </source>
</evidence>
<protein>
    <recommendedName>
        <fullName evidence="1">Gypsy retrotransposon integrase-like protein 1</fullName>
    </recommendedName>
</protein>
<evidence type="ECO:0000256" key="1">
    <source>
        <dbReference type="ARBA" id="ARBA00039658"/>
    </source>
</evidence>
<name>A0A7J5Z1V3_DISMA</name>
<feature type="region of interest" description="Disordered" evidence="3">
    <location>
        <begin position="296"/>
        <end position="328"/>
    </location>
</feature>
<evidence type="ECO:0000313" key="6">
    <source>
        <dbReference type="Proteomes" id="UP000518266"/>
    </source>
</evidence>
<dbReference type="InterPro" id="IPR036397">
    <property type="entry name" value="RNaseH_sf"/>
</dbReference>
<feature type="domain" description="Integrase zinc-binding" evidence="4">
    <location>
        <begin position="41"/>
        <end position="93"/>
    </location>
</feature>
<dbReference type="CDD" id="cd15517">
    <property type="entry name" value="PHD_TCF19_like"/>
    <property type="match status" value="1"/>
</dbReference>
<accession>A0A7J5Z1V3</accession>
<feature type="coiled-coil region" evidence="2">
    <location>
        <begin position="192"/>
        <end position="239"/>
    </location>
</feature>
<dbReference type="OrthoDB" id="413122at2759"/>
<dbReference type="Gene3D" id="1.10.340.70">
    <property type="match status" value="1"/>
</dbReference>
<dbReference type="EMBL" id="JAAKFY010000006">
    <property type="protein sequence ID" value="KAF3855802.1"/>
    <property type="molecule type" value="Genomic_DNA"/>
</dbReference>
<dbReference type="InterPro" id="IPR050951">
    <property type="entry name" value="Retrovirus_Pol_polyprotein"/>
</dbReference>
<sequence>MDPRIVKQILDLKVHHQYPEGSTKKEKYVMKRRADTFRIKETNQLFEEFHCSNIGGHCGVEKTHCAIIARYYWPGMENDIRKWIAHCPQCQAKTANIKEKLEYSPIEVKINNGILVLSLNKMVAGHPKRWDQVLQSTMFGLRTKKQLTTKYSPYYLMFGREARYHSEVPKEYVVKEEKVSRLVEREEIYEGLKKQEAVFTEVKQNMKRSQDNVRKRKVKKGQEDNFQVLRRNVRQEQRKGGKLEDDWLEPYIILELEGKKAIVGKGTKKLQTNIDHLTHYFQPEERIPAKLQKLSDPSPLAGPQHTKTQTHIHSTQTPHKHPPHKHHKWHLHPWTATPKWHQRILNFVIIRQIWTGRRKQMLWCKFGPYKVYSENLMDFAPGKWLEGEIVNSYLTMVGRKAGALMIDSYLMTSLWEGNHKGSLRSLDLFKHDVAVGAVCHHGHWTLIMTYPSSVGLVGSSARWLKIECTTCNMWYHIGCVGLPPPQRMSIFALHASRDGRTLPAPARSIPASGAADPTS</sequence>
<keyword evidence="2" id="KW-0175">Coiled coil</keyword>
<dbReference type="FunFam" id="1.10.340.70:FF:000001">
    <property type="entry name" value="Retrovirus-related Pol polyprotein from transposon gypsy-like Protein"/>
    <property type="match status" value="1"/>
</dbReference>
<evidence type="ECO:0000259" key="4">
    <source>
        <dbReference type="Pfam" id="PF17921"/>
    </source>
</evidence>
<organism evidence="5 6">
    <name type="scientific">Dissostichus mawsoni</name>
    <name type="common">Antarctic cod</name>
    <dbReference type="NCBI Taxonomy" id="36200"/>
    <lineage>
        <taxon>Eukaryota</taxon>
        <taxon>Metazoa</taxon>
        <taxon>Chordata</taxon>
        <taxon>Craniata</taxon>
        <taxon>Vertebrata</taxon>
        <taxon>Euteleostomi</taxon>
        <taxon>Actinopterygii</taxon>
        <taxon>Neopterygii</taxon>
        <taxon>Teleostei</taxon>
        <taxon>Neoteleostei</taxon>
        <taxon>Acanthomorphata</taxon>
        <taxon>Eupercaria</taxon>
        <taxon>Perciformes</taxon>
        <taxon>Notothenioidei</taxon>
        <taxon>Nototheniidae</taxon>
        <taxon>Dissostichus</taxon>
    </lineage>
</organism>
<dbReference type="InterPro" id="IPR011011">
    <property type="entry name" value="Znf_FYVE_PHD"/>
</dbReference>
<evidence type="ECO:0000313" key="5">
    <source>
        <dbReference type="EMBL" id="KAF3855802.1"/>
    </source>
</evidence>
<dbReference type="PANTHER" id="PTHR37984:SF5">
    <property type="entry name" value="PROTEIN NYNRIN-LIKE"/>
    <property type="match status" value="1"/>
</dbReference>
<dbReference type="Gene3D" id="3.30.420.10">
    <property type="entry name" value="Ribonuclease H-like superfamily/Ribonuclease H"/>
    <property type="match status" value="1"/>
</dbReference>
<gene>
    <name evidence="5" type="ORF">F7725_016525</name>
</gene>
<dbReference type="InterPro" id="IPR041588">
    <property type="entry name" value="Integrase_H2C2"/>
</dbReference>
<dbReference type="Pfam" id="PF17921">
    <property type="entry name" value="Integrase_H2C2"/>
    <property type="match status" value="1"/>
</dbReference>
<comment type="caution">
    <text evidence="5">The sequence shown here is derived from an EMBL/GenBank/DDBJ whole genome shotgun (WGS) entry which is preliminary data.</text>
</comment>
<dbReference type="GO" id="GO:0003676">
    <property type="term" value="F:nucleic acid binding"/>
    <property type="evidence" value="ECO:0007669"/>
    <property type="project" value="InterPro"/>
</dbReference>
<dbReference type="SUPFAM" id="SSF57903">
    <property type="entry name" value="FYVE/PHD zinc finger"/>
    <property type="match status" value="1"/>
</dbReference>
<dbReference type="AlphaFoldDB" id="A0A7J5Z1V3"/>
<reference evidence="5 6" key="1">
    <citation type="submission" date="2020-03" db="EMBL/GenBank/DDBJ databases">
        <title>Dissostichus mawsoni Genome sequencing and assembly.</title>
        <authorList>
            <person name="Park H."/>
        </authorList>
    </citation>
    <scope>NUCLEOTIDE SEQUENCE [LARGE SCALE GENOMIC DNA]</scope>
    <source>
        <strain evidence="5">DM0001</strain>
        <tissue evidence="5">Muscle</tissue>
    </source>
</reference>